<comment type="caution">
    <text evidence="1">The sequence shown here is derived from an EMBL/GenBank/DDBJ whole genome shotgun (WGS) entry which is preliminary data.</text>
</comment>
<reference evidence="1 2" key="1">
    <citation type="journal article" date="2023" name="ACS Omega">
        <title>Identification of the Neoaspergillic Acid Biosynthesis Gene Cluster by Establishing an In Vitro CRISPR-Ribonucleoprotein Genetic System in Aspergillus melleus.</title>
        <authorList>
            <person name="Yuan B."/>
            <person name="Grau M.F."/>
            <person name="Murata R.M."/>
            <person name="Torok T."/>
            <person name="Venkateswaran K."/>
            <person name="Stajich J.E."/>
            <person name="Wang C.C.C."/>
        </authorList>
    </citation>
    <scope>NUCLEOTIDE SEQUENCE [LARGE SCALE GENOMIC DNA]</scope>
    <source>
        <strain evidence="1 2">IMV 1140</strain>
    </source>
</reference>
<name>A0ACC3B9U3_9EURO</name>
<protein>
    <submittedName>
        <fullName evidence="1">Uncharacterized protein</fullName>
    </submittedName>
</protein>
<keyword evidence="2" id="KW-1185">Reference proteome</keyword>
<evidence type="ECO:0000313" key="1">
    <source>
        <dbReference type="EMBL" id="KAK1147172.1"/>
    </source>
</evidence>
<sequence>MLFQANRLIQGNHLTPSSNSSSLVHTNITLRDSKPRLVQPYKHHLALISRASAIAIATRKRLHESCQDANIHAMVLVLTAIIPRDWCRTLGPHGSWTVRSFEKEASAAPVRRDWLKDARNLQITNDEAMSSTTVVARCSQDLGMGPSIRNLANLLGKDQNAFSDAAWHGSTNSGGH</sequence>
<accession>A0ACC3B9U3</accession>
<dbReference type="Proteomes" id="UP001177260">
    <property type="component" value="Unassembled WGS sequence"/>
</dbReference>
<proteinExistence type="predicted"/>
<organism evidence="1 2">
    <name type="scientific">Aspergillus melleus</name>
    <dbReference type="NCBI Taxonomy" id="138277"/>
    <lineage>
        <taxon>Eukaryota</taxon>
        <taxon>Fungi</taxon>
        <taxon>Dikarya</taxon>
        <taxon>Ascomycota</taxon>
        <taxon>Pezizomycotina</taxon>
        <taxon>Eurotiomycetes</taxon>
        <taxon>Eurotiomycetidae</taxon>
        <taxon>Eurotiales</taxon>
        <taxon>Aspergillaceae</taxon>
        <taxon>Aspergillus</taxon>
        <taxon>Aspergillus subgen. Circumdati</taxon>
    </lineage>
</organism>
<dbReference type="EMBL" id="JAOPJF010000013">
    <property type="protein sequence ID" value="KAK1147172.1"/>
    <property type="molecule type" value="Genomic_DNA"/>
</dbReference>
<evidence type="ECO:0000313" key="2">
    <source>
        <dbReference type="Proteomes" id="UP001177260"/>
    </source>
</evidence>
<gene>
    <name evidence="1" type="ORF">N8T08_001911</name>
</gene>